<accession>A0A1Z3HUW7</accession>
<feature type="repeat" description="TPR" evidence="1">
    <location>
        <begin position="602"/>
        <end position="635"/>
    </location>
</feature>
<organism evidence="3 4">
    <name type="scientific">Halomicronema hongdechloris C2206</name>
    <dbReference type="NCBI Taxonomy" id="1641165"/>
    <lineage>
        <taxon>Bacteria</taxon>
        <taxon>Bacillati</taxon>
        <taxon>Cyanobacteriota</taxon>
        <taxon>Cyanophyceae</taxon>
        <taxon>Nodosilineales</taxon>
        <taxon>Nodosilineaceae</taxon>
        <taxon>Halomicronema</taxon>
    </lineage>
</organism>
<dbReference type="AlphaFoldDB" id="A0A1Z3HUW7"/>
<keyword evidence="1" id="KW-0802">TPR repeat</keyword>
<dbReference type="KEGG" id="hhg:XM38_050860"/>
<dbReference type="SMART" id="SM00028">
    <property type="entry name" value="TPR"/>
    <property type="match status" value="14"/>
</dbReference>
<feature type="repeat" description="TPR" evidence="1">
    <location>
        <begin position="562"/>
        <end position="595"/>
    </location>
</feature>
<keyword evidence="4" id="KW-1185">Reference proteome</keyword>
<dbReference type="Proteomes" id="UP000191901">
    <property type="component" value="Chromosome"/>
</dbReference>
<dbReference type="STRING" id="1641165.XM38_00760"/>
<dbReference type="PROSITE" id="PS50005">
    <property type="entry name" value="TPR"/>
    <property type="match status" value="11"/>
</dbReference>
<dbReference type="Gene3D" id="1.25.40.10">
    <property type="entry name" value="Tetratricopeptide repeat domain"/>
    <property type="match status" value="4"/>
</dbReference>
<dbReference type="InterPro" id="IPR024983">
    <property type="entry name" value="CHAT_dom"/>
</dbReference>
<feature type="repeat" description="TPR" evidence="1">
    <location>
        <begin position="362"/>
        <end position="395"/>
    </location>
</feature>
<dbReference type="Pfam" id="PF12770">
    <property type="entry name" value="CHAT"/>
    <property type="match status" value="1"/>
</dbReference>
<protein>
    <submittedName>
        <fullName evidence="3">Tetratricopeptide repeat domain protein</fullName>
    </submittedName>
</protein>
<dbReference type="PANTHER" id="PTHR10098:SF108">
    <property type="entry name" value="TETRATRICOPEPTIDE REPEAT PROTEIN 28"/>
    <property type="match status" value="1"/>
</dbReference>
<feature type="domain" description="CHAT" evidence="2">
    <location>
        <begin position="927"/>
        <end position="1233"/>
    </location>
</feature>
<feature type="repeat" description="TPR" evidence="1">
    <location>
        <begin position="322"/>
        <end position="355"/>
    </location>
</feature>
<feature type="repeat" description="TPR" evidence="1">
    <location>
        <begin position="282"/>
        <end position="315"/>
    </location>
</feature>
<gene>
    <name evidence="3" type="ORF">XM38_050860</name>
</gene>
<dbReference type="EMBL" id="CP021983">
    <property type="protein sequence ID" value="ASC74111.1"/>
    <property type="molecule type" value="Genomic_DNA"/>
</dbReference>
<feature type="repeat" description="TPR" evidence="1">
    <location>
        <begin position="642"/>
        <end position="675"/>
    </location>
</feature>
<dbReference type="PROSITE" id="PS50293">
    <property type="entry name" value="TPR_REGION"/>
    <property type="match status" value="4"/>
</dbReference>
<feature type="repeat" description="TPR" evidence="1">
    <location>
        <begin position="522"/>
        <end position="555"/>
    </location>
</feature>
<evidence type="ECO:0000259" key="2">
    <source>
        <dbReference type="Pfam" id="PF12770"/>
    </source>
</evidence>
<dbReference type="PANTHER" id="PTHR10098">
    <property type="entry name" value="RAPSYN-RELATED"/>
    <property type="match status" value="1"/>
</dbReference>
<feature type="repeat" description="TPR" evidence="1">
    <location>
        <begin position="442"/>
        <end position="475"/>
    </location>
</feature>
<dbReference type="RefSeq" id="WP_088431348.1">
    <property type="nucleotide sequence ID" value="NZ_CP021983.2"/>
</dbReference>
<dbReference type="Pfam" id="PF13424">
    <property type="entry name" value="TPR_12"/>
    <property type="match status" value="7"/>
</dbReference>
<proteinExistence type="predicted"/>
<dbReference type="InterPro" id="IPR019734">
    <property type="entry name" value="TPR_rpt"/>
</dbReference>
<feature type="repeat" description="TPR" evidence="1">
    <location>
        <begin position="202"/>
        <end position="235"/>
    </location>
</feature>
<evidence type="ECO:0000313" key="3">
    <source>
        <dbReference type="EMBL" id="ASC74111.1"/>
    </source>
</evidence>
<sequence>MGCPDKFLGLVAATVLVAPALQLPGWANDSKTFQELPVAQVAEPTALLQVDGVLEQGDTTLSSGHLVDYHSLEGQAGQAITIRLSSDDFDPFLGVLTAEGEVLGVHDNLSVSDTNASLTMILPADGAYSLGVTSSPEASNGQGRYRLIVVTASAAEVRRAEAEQLLQQGIQHYRAGQFQAAADVWETALEHYQDLGDRSQAVVLLINLGDVYTSLGQYPAAVARLEQALEIAQSRQDPQQESDALNALGWTYVLMNQYRLSITYSEQALALHRQIGDLWGEARALNHLGLAYYALNDYRQAITYYEQALPGFHQVGDRRGEANALMNLGSAHWSLSDYRQAIAYSEQALPIFQSLEDIEGEAKALTNLGNTYLSLSDYRQAITYYEQALPLFQQIESPLGQANVLMNLGLANNYLSDYRQAIGYYEQALPIFQAIGDRLGAANVLMNVGNAYFFLSDYRQAITYYEEALPVFRSIENRQGEANALMNLGNAHNFLSEYQQAIVYYKQALPVFRTIEDRLGQANVLTNLGNAYLSLSDYHQATVSYEQALPLFQAIENRLGEANALMNLGLTNTFLSLYQEAITYYQQALKLFQQIEDRQGKANALSNLGLTYWSIGDPGEAIAYYERSLPLFQAIENRSGEANTLMNLGLGYFSLGDYQTAATYYEQALPLFQTIEDRAGEGRLLSNLGRLFAIQGQSDLAIIFYKASVNVRESIRSGLTGLSQSLQETYTESVANDYRALADLLLEQGRIPEAQQVLDLLQLEELREFTETTRATWSGGDLQYTEREQPVIDTHGSLITLGRQIYECRQTRCGDLTDLRQQQRALTEQYEAQVAAFETAIDENRQDDDLFQNPGDLSDDAYKLLQANPDAVLIYPFVTEDKLWLLWAAAGGTVGSVEVPVSQGELATAIQQFGDQLNTQAPLSELQASSQRLYEWLIQPLAAELQANGIRQLIFVNDRVTRYVPMAALYDGSQYLLERYTVSTVIAPKITDTAATLTEVDDSEVLGLGLTQAVSGFAALPAVEQELDAIVLSDDSDRTGIYPGQVLLDDAFTLEAMQANIEFRRILHIATHAEFAPSRPEDSFIVLGNGERMSIKDIEVMQESLRDLHLVVLSACKTALGGTAGDGTEIAGISSYFLAANRAETVIASLWSVNDDSTSLLMQRFYELLASGELTKAEALRQAQLSLLYDDDTEARLAAARAGIVVEARDGSQLPGTRLQHPYHWAPFILIGNGL</sequence>
<name>A0A1Z3HUW7_9CYAN</name>
<dbReference type="Gene3D" id="2.60.120.380">
    <property type="match status" value="1"/>
</dbReference>
<dbReference type="OrthoDB" id="446317at2"/>
<feature type="repeat" description="TPR" evidence="1">
    <location>
        <begin position="482"/>
        <end position="515"/>
    </location>
</feature>
<reference evidence="3 4" key="1">
    <citation type="journal article" date="2016" name="Biochim. Biophys. Acta">
        <title>Characterization of red-shifted phycobilisomes isolated from the chlorophyll f-containing cyanobacterium Halomicronema hongdechloris.</title>
        <authorList>
            <person name="Li Y."/>
            <person name="Lin Y."/>
            <person name="Garvey C.J."/>
            <person name="Birch D."/>
            <person name="Corkery R.W."/>
            <person name="Loughlin P.C."/>
            <person name="Scheer H."/>
            <person name="Willows R.D."/>
            <person name="Chen M."/>
        </authorList>
    </citation>
    <scope>NUCLEOTIDE SEQUENCE [LARGE SCALE GENOMIC DNA]</scope>
    <source>
        <strain evidence="3 4">C2206</strain>
    </source>
</reference>
<evidence type="ECO:0000313" key="4">
    <source>
        <dbReference type="Proteomes" id="UP000191901"/>
    </source>
</evidence>
<dbReference type="SUPFAM" id="SSF48452">
    <property type="entry name" value="TPR-like"/>
    <property type="match status" value="3"/>
</dbReference>
<feature type="repeat" description="TPR" evidence="1">
    <location>
        <begin position="402"/>
        <end position="435"/>
    </location>
</feature>
<dbReference type="InterPro" id="IPR011990">
    <property type="entry name" value="TPR-like_helical_dom_sf"/>
</dbReference>
<evidence type="ECO:0000256" key="1">
    <source>
        <dbReference type="PROSITE-ProRule" id="PRU00339"/>
    </source>
</evidence>